<dbReference type="EMBL" id="LKCM01000058">
    <property type="protein sequence ID" value="KPQ44771.1"/>
    <property type="molecule type" value="Genomic_DNA"/>
</dbReference>
<sequence length="173" mass="19072">MGDGREMIVSNSGPLIHLARIDRLNLLKELFAEIIIPPEVRIEVVDRGKEEGMADAFLIESEIENGWIVTEKSSNNKVRDIAESAGIDIGEAAAIMLARRKKCPVLIDDLAVRRFAAGLGLEVIGSIGVLMRCARVKTISKSEALEALEKLGRVMWLSIDVYEDARKIIDGFI</sequence>
<dbReference type="PANTHER" id="PTHR39550">
    <property type="entry name" value="SLL0658 PROTEIN"/>
    <property type="match status" value="1"/>
</dbReference>
<dbReference type="AlphaFoldDB" id="A0A0P8AJC4"/>
<dbReference type="Pfam" id="PF11848">
    <property type="entry name" value="DUF3368"/>
    <property type="match status" value="1"/>
</dbReference>
<comment type="caution">
    <text evidence="1">The sequence shown here is derived from an EMBL/GenBank/DDBJ whole genome shotgun (WGS) entry which is preliminary data.</text>
</comment>
<dbReference type="InterPro" id="IPR021799">
    <property type="entry name" value="PIN-like_prokaryotic"/>
</dbReference>
<evidence type="ECO:0008006" key="3">
    <source>
        <dbReference type="Google" id="ProtNLM"/>
    </source>
</evidence>
<protein>
    <recommendedName>
        <fullName evidence="3">DUF3368 domain-containing protein</fullName>
    </recommendedName>
</protein>
<dbReference type="Proteomes" id="UP000050360">
    <property type="component" value="Unassembled WGS sequence"/>
</dbReference>
<evidence type="ECO:0000313" key="1">
    <source>
        <dbReference type="EMBL" id="KPQ44771.1"/>
    </source>
</evidence>
<gene>
    <name evidence="1" type="ORF">MPEBLZ_00657</name>
</gene>
<evidence type="ECO:0000313" key="2">
    <source>
        <dbReference type="Proteomes" id="UP000050360"/>
    </source>
</evidence>
<organism evidence="1 2">
    <name type="scientific">Candidatus Methanoperedens nitratireducens</name>
    <dbReference type="NCBI Taxonomy" id="1392998"/>
    <lineage>
        <taxon>Archaea</taxon>
        <taxon>Methanobacteriati</taxon>
        <taxon>Methanobacteriota</taxon>
        <taxon>Stenosarchaea group</taxon>
        <taxon>Methanomicrobia</taxon>
        <taxon>Methanosarcinales</taxon>
        <taxon>ANME-2 cluster</taxon>
        <taxon>Candidatus Methanoperedentaceae</taxon>
        <taxon>Candidatus Methanoperedens</taxon>
    </lineage>
</organism>
<dbReference type="PANTHER" id="PTHR39550:SF1">
    <property type="entry name" value="SLL0658 PROTEIN"/>
    <property type="match status" value="1"/>
</dbReference>
<proteinExistence type="predicted"/>
<reference evidence="1 2" key="1">
    <citation type="submission" date="2015-09" db="EMBL/GenBank/DDBJ databases">
        <title>A metagenomics-based metabolic model of nitrate-dependent anaerobic oxidation of methane by Methanoperedens-like archaea.</title>
        <authorList>
            <person name="Arshad A."/>
            <person name="Speth D.R."/>
            <person name="De Graaf R.M."/>
            <person name="Op Den Camp H.J."/>
            <person name="Jetten M.S."/>
            <person name="Welte C.U."/>
        </authorList>
    </citation>
    <scope>NUCLEOTIDE SEQUENCE [LARGE SCALE GENOMIC DNA]</scope>
</reference>
<name>A0A0P8AJC4_9EURY</name>
<accession>A0A0P8AJC4</accession>